<evidence type="ECO:0000313" key="3">
    <source>
        <dbReference type="Proteomes" id="UP000275267"/>
    </source>
</evidence>
<dbReference type="InterPro" id="IPR052929">
    <property type="entry name" value="RNase_H-like_EbsB-rel"/>
</dbReference>
<proteinExistence type="predicted"/>
<dbReference type="CDD" id="cd06222">
    <property type="entry name" value="RNase_H_like"/>
    <property type="match status" value="1"/>
</dbReference>
<dbReference type="PANTHER" id="PTHR47074:SF11">
    <property type="entry name" value="REVERSE TRANSCRIPTASE-LIKE PROTEIN"/>
    <property type="match status" value="1"/>
</dbReference>
<dbReference type="GO" id="GO:0004523">
    <property type="term" value="F:RNA-DNA hybrid ribonuclease activity"/>
    <property type="evidence" value="ECO:0007669"/>
    <property type="project" value="InterPro"/>
</dbReference>
<dbReference type="Proteomes" id="UP000275267">
    <property type="component" value="Unassembled WGS sequence"/>
</dbReference>
<sequence length="183" mass="20045">MSEWQERNGVSAQSIQRWQRPGREWMKVNSDGAFTEERCEGGWSAVIRDADGEFILAEVGRLQHALDALQAEAYACLAGVMMAIDQGIGRVIFETDSLILKQALENPTHRLSSSGGLICELQCLISSSFISYAINFVPRSCNRVAHALAALGCKCPHGDKLQWESTLTDVEDLVASDIAESLS</sequence>
<dbReference type="InterPro" id="IPR044730">
    <property type="entry name" value="RNase_H-like_dom_plant"/>
</dbReference>
<comment type="caution">
    <text evidence="2">The sequence shown here is derived from an EMBL/GenBank/DDBJ whole genome shotgun (WGS) entry which is preliminary data.</text>
</comment>
<feature type="domain" description="RNase H type-1" evidence="1">
    <location>
        <begin position="29"/>
        <end position="150"/>
    </location>
</feature>
<dbReference type="OrthoDB" id="696282at2759"/>
<dbReference type="STRING" id="4540.A0A3L6SVV6"/>
<organism evidence="2 3">
    <name type="scientific">Panicum miliaceum</name>
    <name type="common">Proso millet</name>
    <name type="synonym">Broomcorn millet</name>
    <dbReference type="NCBI Taxonomy" id="4540"/>
    <lineage>
        <taxon>Eukaryota</taxon>
        <taxon>Viridiplantae</taxon>
        <taxon>Streptophyta</taxon>
        <taxon>Embryophyta</taxon>
        <taxon>Tracheophyta</taxon>
        <taxon>Spermatophyta</taxon>
        <taxon>Magnoliopsida</taxon>
        <taxon>Liliopsida</taxon>
        <taxon>Poales</taxon>
        <taxon>Poaceae</taxon>
        <taxon>PACMAD clade</taxon>
        <taxon>Panicoideae</taxon>
        <taxon>Panicodae</taxon>
        <taxon>Paniceae</taxon>
        <taxon>Panicinae</taxon>
        <taxon>Panicum</taxon>
        <taxon>Panicum sect. Panicum</taxon>
    </lineage>
</organism>
<evidence type="ECO:0000313" key="2">
    <source>
        <dbReference type="EMBL" id="RLN28590.1"/>
    </source>
</evidence>
<dbReference type="GO" id="GO:0003676">
    <property type="term" value="F:nucleic acid binding"/>
    <property type="evidence" value="ECO:0007669"/>
    <property type="project" value="InterPro"/>
</dbReference>
<dbReference type="InterPro" id="IPR002156">
    <property type="entry name" value="RNaseH_domain"/>
</dbReference>
<gene>
    <name evidence="2" type="ORF">C2845_PM05G17690</name>
</gene>
<dbReference type="PANTHER" id="PTHR47074">
    <property type="entry name" value="BNAC02G40300D PROTEIN"/>
    <property type="match status" value="1"/>
</dbReference>
<reference evidence="3" key="1">
    <citation type="journal article" date="2019" name="Nat. Commun.">
        <title>The genome of broomcorn millet.</title>
        <authorList>
            <person name="Zou C."/>
            <person name="Miki D."/>
            <person name="Li D."/>
            <person name="Tang Q."/>
            <person name="Xiao L."/>
            <person name="Rajput S."/>
            <person name="Deng P."/>
            <person name="Jia W."/>
            <person name="Huang R."/>
            <person name="Zhang M."/>
            <person name="Sun Y."/>
            <person name="Hu J."/>
            <person name="Fu X."/>
            <person name="Schnable P.S."/>
            <person name="Li F."/>
            <person name="Zhang H."/>
            <person name="Feng B."/>
            <person name="Zhu X."/>
            <person name="Liu R."/>
            <person name="Schnable J.C."/>
            <person name="Zhu J.-K."/>
            <person name="Zhang H."/>
        </authorList>
    </citation>
    <scope>NUCLEOTIDE SEQUENCE [LARGE SCALE GENOMIC DNA]</scope>
</reference>
<dbReference type="InterPro" id="IPR012337">
    <property type="entry name" value="RNaseH-like_sf"/>
</dbReference>
<dbReference type="SUPFAM" id="SSF53098">
    <property type="entry name" value="Ribonuclease H-like"/>
    <property type="match status" value="1"/>
</dbReference>
<dbReference type="EMBL" id="PQIB02000003">
    <property type="protein sequence ID" value="RLN28590.1"/>
    <property type="molecule type" value="Genomic_DNA"/>
</dbReference>
<protein>
    <recommendedName>
        <fullName evidence="1">RNase H type-1 domain-containing protein</fullName>
    </recommendedName>
</protein>
<keyword evidence="3" id="KW-1185">Reference proteome</keyword>
<accession>A0A3L6SVV6</accession>
<dbReference type="InterPro" id="IPR036397">
    <property type="entry name" value="RNaseH_sf"/>
</dbReference>
<dbReference type="Gene3D" id="3.30.420.10">
    <property type="entry name" value="Ribonuclease H-like superfamily/Ribonuclease H"/>
    <property type="match status" value="1"/>
</dbReference>
<dbReference type="AlphaFoldDB" id="A0A3L6SVV6"/>
<name>A0A3L6SVV6_PANMI</name>
<dbReference type="Pfam" id="PF13456">
    <property type="entry name" value="RVT_3"/>
    <property type="match status" value="1"/>
</dbReference>
<evidence type="ECO:0000259" key="1">
    <source>
        <dbReference type="Pfam" id="PF13456"/>
    </source>
</evidence>